<keyword evidence="7 8" id="KW-0472">Membrane</keyword>
<evidence type="ECO:0000256" key="3">
    <source>
        <dbReference type="ARBA" id="ARBA00022448"/>
    </source>
</evidence>
<evidence type="ECO:0000313" key="10">
    <source>
        <dbReference type="Proteomes" id="UP000751190"/>
    </source>
</evidence>
<evidence type="ECO:0000256" key="5">
    <source>
        <dbReference type="ARBA" id="ARBA00022824"/>
    </source>
</evidence>
<dbReference type="GO" id="GO:0000139">
    <property type="term" value="C:Golgi membrane"/>
    <property type="evidence" value="ECO:0007669"/>
    <property type="project" value="TreeGrafter"/>
</dbReference>
<name>A0A8J5XP05_DIALT</name>
<dbReference type="GO" id="GO:0005459">
    <property type="term" value="F:UDP-galactose transmembrane transporter activity"/>
    <property type="evidence" value="ECO:0007669"/>
    <property type="project" value="TreeGrafter"/>
</dbReference>
<sequence length="334" mass="36425">MSDSIFNPKLVVLSVGVWVSFIAFGWAQETLTSHQYGADKDRFEHTSSLVLLQSVGNALVAYVALLITRGPNVSVTGGVPMRDWLIAALGYLGAHKFGLEALKYIIFPLQVVVKSCKSIPVMAGEVVIAGVKHSAAKRMSVLLLTLGVIMFTLAAPAKKGSQAFQLDRKTVIGLVLVFLALVCDGIYGPYQNRIANKYKVSEFHLMLNMNVWQGLFSLVLIAPSGELTECLAFVAKHPAVLQQMAIFAGTMAAGNIFIFKLQHDFGALTVTKITTIRKLVSVLFSVLWFGHHMARAQWIGVFVVFFADKIAQRICGALGWEKAAPPKDTAKKTK</sequence>
<dbReference type="GO" id="GO:0005789">
    <property type="term" value="C:endoplasmic reticulum membrane"/>
    <property type="evidence" value="ECO:0007669"/>
    <property type="project" value="UniProtKB-SubCell"/>
</dbReference>
<dbReference type="EMBL" id="JAGTXO010000006">
    <property type="protein sequence ID" value="KAG8467294.1"/>
    <property type="molecule type" value="Genomic_DNA"/>
</dbReference>
<reference evidence="9" key="1">
    <citation type="submission" date="2021-05" db="EMBL/GenBank/DDBJ databases">
        <title>The genome of the haptophyte Pavlova lutheri (Diacronema luteri, Pavlovales) - a model for lipid biosynthesis in eukaryotic algae.</title>
        <authorList>
            <person name="Hulatt C.J."/>
            <person name="Posewitz M.C."/>
        </authorList>
    </citation>
    <scope>NUCLEOTIDE SEQUENCE</scope>
    <source>
        <strain evidence="9">NIVA-4/92</strain>
    </source>
</reference>
<dbReference type="Proteomes" id="UP000751190">
    <property type="component" value="Unassembled WGS sequence"/>
</dbReference>
<dbReference type="OrthoDB" id="1601at2759"/>
<feature type="transmembrane region" description="Helical" evidence="8">
    <location>
        <begin position="141"/>
        <end position="158"/>
    </location>
</feature>
<comment type="caution">
    <text evidence="9">The sequence shown here is derived from an EMBL/GenBank/DDBJ whole genome shotgun (WGS) entry which is preliminary data.</text>
</comment>
<dbReference type="InterPro" id="IPR013657">
    <property type="entry name" value="SCL35B1-4/HUT1"/>
</dbReference>
<feature type="transmembrane region" description="Helical" evidence="8">
    <location>
        <begin position="170"/>
        <end position="190"/>
    </location>
</feature>
<evidence type="ECO:0000256" key="1">
    <source>
        <dbReference type="ARBA" id="ARBA00004477"/>
    </source>
</evidence>
<evidence type="ECO:0000256" key="7">
    <source>
        <dbReference type="ARBA" id="ARBA00023136"/>
    </source>
</evidence>
<comment type="subcellular location">
    <subcellularLocation>
        <location evidence="1">Endoplasmic reticulum membrane</location>
        <topology evidence="1">Multi-pass membrane protein</topology>
    </subcellularLocation>
</comment>
<dbReference type="InterPro" id="IPR037185">
    <property type="entry name" value="EmrE-like"/>
</dbReference>
<comment type="similarity">
    <text evidence="2">Belongs to the nucleotide-sugar transporter family. SLC35B subfamily.</text>
</comment>
<feature type="transmembrane region" description="Helical" evidence="8">
    <location>
        <begin position="279"/>
        <end position="307"/>
    </location>
</feature>
<keyword evidence="6 8" id="KW-1133">Transmembrane helix</keyword>
<keyword evidence="3" id="KW-0813">Transport</keyword>
<evidence type="ECO:0000256" key="8">
    <source>
        <dbReference type="SAM" id="Phobius"/>
    </source>
</evidence>
<dbReference type="OMA" id="DFMFWTN"/>
<feature type="transmembrane region" description="Helical" evidence="8">
    <location>
        <begin position="51"/>
        <end position="68"/>
    </location>
</feature>
<evidence type="ECO:0008006" key="11">
    <source>
        <dbReference type="Google" id="ProtNLM"/>
    </source>
</evidence>
<dbReference type="Pfam" id="PF08449">
    <property type="entry name" value="UAA"/>
    <property type="match status" value="1"/>
</dbReference>
<dbReference type="GO" id="GO:0005460">
    <property type="term" value="F:UDP-glucose transmembrane transporter activity"/>
    <property type="evidence" value="ECO:0007669"/>
    <property type="project" value="TreeGrafter"/>
</dbReference>
<feature type="transmembrane region" description="Helical" evidence="8">
    <location>
        <begin position="211"/>
        <end position="234"/>
    </location>
</feature>
<gene>
    <name evidence="9" type="ORF">KFE25_000610</name>
</gene>
<keyword evidence="5" id="KW-0256">Endoplasmic reticulum</keyword>
<feature type="transmembrane region" description="Helical" evidence="8">
    <location>
        <begin position="240"/>
        <end position="259"/>
    </location>
</feature>
<protein>
    <recommendedName>
        <fullName evidence="11">UAA transporter</fullName>
    </recommendedName>
</protein>
<evidence type="ECO:0000256" key="4">
    <source>
        <dbReference type="ARBA" id="ARBA00022692"/>
    </source>
</evidence>
<dbReference type="PANTHER" id="PTHR10778:SF10">
    <property type="entry name" value="SOLUTE CARRIER FAMILY 35 MEMBER B1"/>
    <property type="match status" value="1"/>
</dbReference>
<accession>A0A8J5XP05</accession>
<evidence type="ECO:0000256" key="6">
    <source>
        <dbReference type="ARBA" id="ARBA00022989"/>
    </source>
</evidence>
<dbReference type="AlphaFoldDB" id="A0A8J5XP05"/>
<proteinExistence type="inferred from homology"/>
<dbReference type="SUPFAM" id="SSF103481">
    <property type="entry name" value="Multidrug resistance efflux transporter EmrE"/>
    <property type="match status" value="1"/>
</dbReference>
<keyword evidence="4 8" id="KW-0812">Transmembrane</keyword>
<keyword evidence="10" id="KW-1185">Reference proteome</keyword>
<dbReference type="PANTHER" id="PTHR10778">
    <property type="entry name" value="SOLUTE CARRIER FAMILY 35 MEMBER B"/>
    <property type="match status" value="1"/>
</dbReference>
<organism evidence="9 10">
    <name type="scientific">Diacronema lutheri</name>
    <name type="common">Unicellular marine alga</name>
    <name type="synonym">Monochrysis lutheri</name>
    <dbReference type="NCBI Taxonomy" id="2081491"/>
    <lineage>
        <taxon>Eukaryota</taxon>
        <taxon>Haptista</taxon>
        <taxon>Haptophyta</taxon>
        <taxon>Pavlovophyceae</taxon>
        <taxon>Pavlovales</taxon>
        <taxon>Pavlovaceae</taxon>
        <taxon>Diacronema</taxon>
    </lineage>
</organism>
<evidence type="ECO:0000313" key="9">
    <source>
        <dbReference type="EMBL" id="KAG8467294.1"/>
    </source>
</evidence>
<evidence type="ECO:0000256" key="2">
    <source>
        <dbReference type="ARBA" id="ARBA00010694"/>
    </source>
</evidence>